<dbReference type="RefSeq" id="WP_058949119.1">
    <property type="nucleotide sequence ID" value="NZ_BBXV01000003.1"/>
</dbReference>
<organism evidence="1 2">
    <name type="scientific">Oceanobacillus picturae</name>
    <dbReference type="NCBI Taxonomy" id="171693"/>
    <lineage>
        <taxon>Bacteria</taxon>
        <taxon>Bacillati</taxon>
        <taxon>Bacillota</taxon>
        <taxon>Bacilli</taxon>
        <taxon>Bacillales</taxon>
        <taxon>Bacillaceae</taxon>
        <taxon>Oceanobacillus</taxon>
    </lineage>
</organism>
<reference evidence="2" key="1">
    <citation type="submission" date="2015-07" db="EMBL/GenBank/DDBJ databases">
        <title>Draft Genome Sequence of Oceanobacillus picturae Heshi-B3 that Was Isolated from Fermented Rice Bran with Aging Salted Mackerel, Which Was Named Heshiko as Traditional Fermented Seafood in Japan.</title>
        <authorList>
            <person name="Akuzawa S."/>
            <person name="Nakagawa J."/>
            <person name="Kanekatsu T."/>
            <person name="Kanesaki Y."/>
            <person name="Suzuki T."/>
        </authorList>
    </citation>
    <scope>NUCLEOTIDE SEQUENCE [LARGE SCALE GENOMIC DNA]</scope>
    <source>
        <strain evidence="2">Heshi-B3</strain>
    </source>
</reference>
<dbReference type="OrthoDB" id="2371262at2"/>
<dbReference type="EMBL" id="BBXV01000003">
    <property type="protein sequence ID" value="GAQ16280.1"/>
    <property type="molecule type" value="Genomic_DNA"/>
</dbReference>
<dbReference type="Pfam" id="PF10776">
    <property type="entry name" value="DUF2600"/>
    <property type="match status" value="1"/>
</dbReference>
<evidence type="ECO:0000313" key="2">
    <source>
        <dbReference type="Proteomes" id="UP000052946"/>
    </source>
</evidence>
<comment type="caution">
    <text evidence="1">The sequence shown here is derived from an EMBL/GenBank/DDBJ whole genome shotgun (WGS) entry which is preliminary data.</text>
</comment>
<dbReference type="Proteomes" id="UP000052946">
    <property type="component" value="Unassembled WGS sequence"/>
</dbReference>
<name>A0A0U9H837_9BACI</name>
<proteinExistence type="predicted"/>
<reference evidence="1 2" key="2">
    <citation type="journal article" date="2016" name="Genome Announc.">
        <title>Draft Genome Sequence of Oceanobacillus picturae Heshi-B3, Isolated from Fermented Rice Bran in a Traditional Japanese Seafood Dish.</title>
        <authorList>
            <person name="Akuzawa S."/>
            <person name="Nagaoka J."/>
            <person name="Kanekatsu M."/>
            <person name="Kanesaki Y."/>
            <person name="Suzuki T."/>
        </authorList>
    </citation>
    <scope>NUCLEOTIDE SEQUENCE [LARGE SCALE GENOMIC DNA]</scope>
    <source>
        <strain evidence="1 2">Heshi-B3</strain>
    </source>
</reference>
<sequence length="352" mass="40925">MRNNVPTSSITLLKSLQSKIFPAVEKELIYWKAKATAIPNQELRDQALASIDSKKFHCQGGAVYALLAGERNREAIKFIVAYQTISDYLDNLCDRSTSLDPADFRLLHESLFCALDPDQQTQNYYALREDQNDNGYLHDLVRTCQVQLVLVERHVAQPFLNRLVSLYTDLQVHKHVDIRERVPRLENWFKEEKEDDELAWYEFAAASGSTLTVFCLVSYLLGGKLDEPKAKSIFEGYFPYLQGLHIMLDYYIDQKEDVEAEDLNFCFYYPNEEKMSQRLSLFIQKAADQVQPLPDSSFHQMIRQGLVGLYLADPKVKYLFDETKLKKHLLKTSGTNARLFHLFTKLYYKMRK</sequence>
<accession>A0A0U9H837</accession>
<gene>
    <name evidence="1" type="ORF">OPHB3_0196</name>
</gene>
<evidence type="ECO:0000313" key="1">
    <source>
        <dbReference type="EMBL" id="GAQ16280.1"/>
    </source>
</evidence>
<dbReference type="AlphaFoldDB" id="A0A0U9H837"/>
<dbReference type="InterPro" id="IPR019712">
    <property type="entry name" value="YtpB-like"/>
</dbReference>
<protein>
    <submittedName>
        <fullName evidence="1">Tetraprenyl-beta-curcumene synthase</fullName>
    </submittedName>
</protein>